<sequence length="303" mass="34799">MQSSRAKHIFKLATNEKDVHDVFKDTHILSDFSIPPTTDTAVSMVHKTNNNINNYDDVLTLSNLPVYSTTEDERYKNVNVWLESQHPNYVIPNEETLSDDSVAVETEKSDYCIDNGSDEDPTFMINNIDRTSTCSENLSCIIQVPVNSTVITENDTDFIINRVVDYLIKEVCKKNKSRKRSCDPSSWQSNIRKKRLASGMSYLSKKGNKIIQCKKLKPSCVNCKKKCSEKIDEHDRKKIFSTFWDGDKDINLKRQYIATCIEEKCVDRKRERNGSRAGVRQKSLVYSFEIENVNTGIKNKIDV</sequence>
<evidence type="ECO:0000313" key="2">
    <source>
        <dbReference type="Proteomes" id="UP000478052"/>
    </source>
</evidence>
<evidence type="ECO:0000313" key="1">
    <source>
        <dbReference type="EMBL" id="KAF0691072.1"/>
    </source>
</evidence>
<dbReference type="AlphaFoldDB" id="A0A6G0VJI2"/>
<reference evidence="1 2" key="1">
    <citation type="submission" date="2019-08" db="EMBL/GenBank/DDBJ databases">
        <title>Whole genome of Aphis craccivora.</title>
        <authorList>
            <person name="Voronova N.V."/>
            <person name="Shulinski R.S."/>
            <person name="Bandarenka Y.V."/>
            <person name="Zhorov D.G."/>
            <person name="Warner D."/>
        </authorList>
    </citation>
    <scope>NUCLEOTIDE SEQUENCE [LARGE SCALE GENOMIC DNA]</scope>
    <source>
        <strain evidence="1">180601</strain>
        <tissue evidence="1">Whole Body</tissue>
    </source>
</reference>
<proteinExistence type="predicted"/>
<name>A0A6G0VJI2_APHCR</name>
<comment type="caution">
    <text evidence="1">The sequence shown here is derived from an EMBL/GenBank/DDBJ whole genome shotgun (WGS) entry which is preliminary data.</text>
</comment>
<protein>
    <submittedName>
        <fullName evidence="1">Uncharacterized protein</fullName>
    </submittedName>
</protein>
<dbReference type="PANTHER" id="PTHR10773">
    <property type="entry name" value="DNA-DIRECTED RNA POLYMERASES I, II, AND III SUBUNIT RPABC2"/>
    <property type="match status" value="1"/>
</dbReference>
<dbReference type="PANTHER" id="PTHR10773:SF19">
    <property type="match status" value="1"/>
</dbReference>
<dbReference type="Proteomes" id="UP000478052">
    <property type="component" value="Unassembled WGS sequence"/>
</dbReference>
<dbReference type="EMBL" id="VUJU01016057">
    <property type="protein sequence ID" value="KAF0691072.1"/>
    <property type="molecule type" value="Genomic_DNA"/>
</dbReference>
<gene>
    <name evidence="1" type="ORF">FWK35_00035416</name>
</gene>
<dbReference type="OrthoDB" id="6783662at2759"/>
<keyword evidence="2" id="KW-1185">Reference proteome</keyword>
<accession>A0A6G0VJI2</accession>
<organism evidence="1 2">
    <name type="scientific">Aphis craccivora</name>
    <name type="common">Cowpea aphid</name>
    <dbReference type="NCBI Taxonomy" id="307492"/>
    <lineage>
        <taxon>Eukaryota</taxon>
        <taxon>Metazoa</taxon>
        <taxon>Ecdysozoa</taxon>
        <taxon>Arthropoda</taxon>
        <taxon>Hexapoda</taxon>
        <taxon>Insecta</taxon>
        <taxon>Pterygota</taxon>
        <taxon>Neoptera</taxon>
        <taxon>Paraneoptera</taxon>
        <taxon>Hemiptera</taxon>
        <taxon>Sternorrhyncha</taxon>
        <taxon>Aphidomorpha</taxon>
        <taxon>Aphidoidea</taxon>
        <taxon>Aphididae</taxon>
        <taxon>Aphidini</taxon>
        <taxon>Aphis</taxon>
        <taxon>Aphis</taxon>
    </lineage>
</organism>
<feature type="non-terminal residue" evidence="1">
    <location>
        <position position="303"/>
    </location>
</feature>